<dbReference type="Pfam" id="PF07282">
    <property type="entry name" value="Cas12f1-like_TNB"/>
    <property type="match status" value="1"/>
</dbReference>
<dbReference type="PANTHER" id="PTHR30405">
    <property type="entry name" value="TRANSPOSASE"/>
    <property type="match status" value="1"/>
</dbReference>
<dbReference type="InterPro" id="IPR051399">
    <property type="entry name" value="RNA-guided_DNA_endo/Transpos"/>
</dbReference>
<accession>A0AAP2US62</accession>
<evidence type="ECO:0000313" key="3">
    <source>
        <dbReference type="EMBL" id="MCR0235531.1"/>
    </source>
</evidence>
<keyword evidence="1" id="KW-0238">DNA-binding</keyword>
<evidence type="ECO:0000259" key="2">
    <source>
        <dbReference type="Pfam" id="PF07282"/>
    </source>
</evidence>
<dbReference type="Proteomes" id="UP001203972">
    <property type="component" value="Unassembled WGS sequence"/>
</dbReference>
<comment type="caution">
    <text evidence="3">The sequence shown here is derived from an EMBL/GenBank/DDBJ whole genome shotgun (WGS) entry which is preliminary data.</text>
</comment>
<dbReference type="InterPro" id="IPR010095">
    <property type="entry name" value="Cas12f1-like_TNB"/>
</dbReference>
<organism evidence="3 4">
    <name type="scientific">Clostridium innocuum</name>
    <dbReference type="NCBI Taxonomy" id="1522"/>
    <lineage>
        <taxon>Bacteria</taxon>
        <taxon>Bacillati</taxon>
        <taxon>Bacillota</taxon>
        <taxon>Clostridia</taxon>
        <taxon>Eubacteriales</taxon>
        <taxon>Clostridiaceae</taxon>
        <taxon>Clostridium</taxon>
    </lineage>
</organism>
<feature type="domain" description="Cas12f1-like TNB" evidence="2">
    <location>
        <begin position="23"/>
        <end position="85"/>
    </location>
</feature>
<evidence type="ECO:0000256" key="1">
    <source>
        <dbReference type="ARBA" id="ARBA00023125"/>
    </source>
</evidence>
<dbReference type="NCBIfam" id="TIGR01766">
    <property type="entry name" value="IS200/IS605 family accessory protein TnpB-like domain"/>
    <property type="match status" value="1"/>
</dbReference>
<dbReference type="AlphaFoldDB" id="A0AAP2US62"/>
<proteinExistence type="predicted"/>
<dbReference type="GO" id="GO:0003677">
    <property type="term" value="F:DNA binding"/>
    <property type="evidence" value="ECO:0007669"/>
    <property type="project" value="UniProtKB-KW"/>
</dbReference>
<protein>
    <submittedName>
        <fullName evidence="3">Transposase</fullName>
    </submittedName>
</protein>
<reference evidence="3" key="1">
    <citation type="journal article" date="2022" name="Clin. Infect. Dis.">
        <title>Association between Clostridium innocuum and antibiotic-associated diarrhea in adults and children: A cross-sectional study and comparative genomics analysis.</title>
        <authorList>
            <person name="Cherny K.E."/>
            <person name="Muscat E.B."/>
            <person name="Balaji A."/>
            <person name="Mukherjee J."/>
            <person name="Ozer E.A."/>
            <person name="Angarone M.P."/>
            <person name="Hauser A.R."/>
            <person name="Sichel J.S."/>
            <person name="Amponsah E."/>
            <person name="Kociolek L.K."/>
        </authorList>
    </citation>
    <scope>NUCLEOTIDE SEQUENCE</scope>
    <source>
        <strain evidence="3">NU1-AC-029v</strain>
    </source>
</reference>
<gene>
    <name evidence="3" type="ORF">MKC95_22475</name>
</gene>
<dbReference type="PANTHER" id="PTHR30405:SF11">
    <property type="entry name" value="RNA-GUIDED DNA ENDONUCLEASE RV2885C-RELATED"/>
    <property type="match status" value="1"/>
</dbReference>
<dbReference type="EMBL" id="JAKTMA010000078">
    <property type="protein sequence ID" value="MCR0235531.1"/>
    <property type="molecule type" value="Genomic_DNA"/>
</dbReference>
<name>A0AAP2US62_CLOIN</name>
<evidence type="ECO:0000313" key="4">
    <source>
        <dbReference type="Proteomes" id="UP001203972"/>
    </source>
</evidence>
<sequence>MCLEKLYHLQKKFSKHEQICWSYQRLQQFITYKAKLAGIHIRYVNPRLTSKRCPSCGKINNVKGRTYTCRCGFHHHRDVVGAMNILHAPEIL</sequence>